<feature type="non-terminal residue" evidence="1">
    <location>
        <position position="1"/>
    </location>
</feature>
<gene>
    <name evidence="1" type="ORF">S01H4_32600</name>
</gene>
<protein>
    <submittedName>
        <fullName evidence="1">Uncharacterized protein</fullName>
    </submittedName>
</protein>
<accession>X1BRW4</accession>
<name>X1BRW4_9ZZZZ</name>
<organism evidence="1">
    <name type="scientific">marine sediment metagenome</name>
    <dbReference type="NCBI Taxonomy" id="412755"/>
    <lineage>
        <taxon>unclassified sequences</taxon>
        <taxon>metagenomes</taxon>
        <taxon>ecological metagenomes</taxon>
    </lineage>
</organism>
<dbReference type="AlphaFoldDB" id="X1BRW4"/>
<evidence type="ECO:0000313" key="1">
    <source>
        <dbReference type="EMBL" id="GAG74896.1"/>
    </source>
</evidence>
<feature type="non-terminal residue" evidence="1">
    <location>
        <position position="301"/>
    </location>
</feature>
<dbReference type="EMBL" id="BART01017066">
    <property type="protein sequence ID" value="GAG74896.1"/>
    <property type="molecule type" value="Genomic_DNA"/>
</dbReference>
<proteinExistence type="predicted"/>
<comment type="caution">
    <text evidence="1">The sequence shown here is derived from an EMBL/GenBank/DDBJ whole genome shotgun (WGS) entry which is preliminary data.</text>
</comment>
<sequence>EPCTIAWKKESFNPDIVLNRRWPTRNVLPDLGIIAFKKLEDSKLIGIIINYSCHPTTLSHKNNKLSADFPGRVISKIDDLTSGSIKVIYFNGPAGDLNPITTSGTNREEIDRDKTLSYDQLGTYKHTKKIGYTIAEEALKVAKSIPKEDYSTLTEIDIYTKRFLIPQKDAKYYSKVWFSNKVKWVLKKYFLFKIAKFDYKFVNFPFFTVERKHLKNYGRTVVHFIKFTAVNGNTLGIITIPGELFEDIGKTLISHAPTMVENTLIFQNTQDWIGYLFPLEMYIKEGGYEPFMCFSPLCGVY</sequence>
<reference evidence="1" key="1">
    <citation type="journal article" date="2014" name="Front. Microbiol.">
        <title>High frequency of phylogenetically diverse reductive dehalogenase-homologous genes in deep subseafloor sedimentary metagenomes.</title>
        <authorList>
            <person name="Kawai M."/>
            <person name="Futagami T."/>
            <person name="Toyoda A."/>
            <person name="Takaki Y."/>
            <person name="Nishi S."/>
            <person name="Hori S."/>
            <person name="Arai W."/>
            <person name="Tsubouchi T."/>
            <person name="Morono Y."/>
            <person name="Uchiyama I."/>
            <person name="Ito T."/>
            <person name="Fujiyama A."/>
            <person name="Inagaki F."/>
            <person name="Takami H."/>
        </authorList>
    </citation>
    <scope>NUCLEOTIDE SEQUENCE</scope>
    <source>
        <strain evidence="1">Expedition CK06-06</strain>
    </source>
</reference>